<organism evidence="9 10">
    <name type="scientific">Cellulomonas humilata</name>
    <dbReference type="NCBI Taxonomy" id="144055"/>
    <lineage>
        <taxon>Bacteria</taxon>
        <taxon>Bacillati</taxon>
        <taxon>Actinomycetota</taxon>
        <taxon>Actinomycetes</taxon>
        <taxon>Micrococcales</taxon>
        <taxon>Cellulomonadaceae</taxon>
        <taxon>Cellulomonas</taxon>
    </lineage>
</organism>
<keyword evidence="3" id="KW-0813">Transport</keyword>
<proteinExistence type="inferred from homology"/>
<feature type="transmembrane region" description="Helical" evidence="8">
    <location>
        <begin position="98"/>
        <end position="118"/>
    </location>
</feature>
<dbReference type="CDD" id="cd06550">
    <property type="entry name" value="TM_ABC_iron-siderophores_like"/>
    <property type="match status" value="1"/>
</dbReference>
<keyword evidence="6 8" id="KW-1133">Transmembrane helix</keyword>
<accession>A0ABU0EG43</accession>
<dbReference type="SUPFAM" id="SSF81345">
    <property type="entry name" value="ABC transporter involved in vitamin B12 uptake, BtuC"/>
    <property type="match status" value="1"/>
</dbReference>
<dbReference type="RefSeq" id="WP_307492795.1">
    <property type="nucleotide sequence ID" value="NZ_JAUSVB010000003.1"/>
</dbReference>
<feature type="transmembrane region" description="Helical" evidence="8">
    <location>
        <begin position="247"/>
        <end position="272"/>
    </location>
</feature>
<comment type="similarity">
    <text evidence="2">Belongs to the binding-protein-dependent transport system permease family. FecCD subfamily.</text>
</comment>
<protein>
    <submittedName>
        <fullName evidence="9">Iron complex transport system permease protein</fullName>
    </submittedName>
</protein>
<dbReference type="Proteomes" id="UP001239626">
    <property type="component" value="Unassembled WGS sequence"/>
</dbReference>
<reference evidence="9 10" key="1">
    <citation type="submission" date="2023-07" db="EMBL/GenBank/DDBJ databases">
        <title>Sorghum-associated microbial communities from plants grown in Nebraska, USA.</title>
        <authorList>
            <person name="Schachtman D."/>
        </authorList>
    </citation>
    <scope>NUCLEOTIDE SEQUENCE [LARGE SCALE GENOMIC DNA]</scope>
    <source>
        <strain evidence="9 10">BE332</strain>
    </source>
</reference>
<feature type="transmembrane region" description="Helical" evidence="8">
    <location>
        <begin position="153"/>
        <end position="174"/>
    </location>
</feature>
<dbReference type="Gene3D" id="1.10.3470.10">
    <property type="entry name" value="ABC transporter involved in vitamin B12 uptake, BtuC"/>
    <property type="match status" value="1"/>
</dbReference>
<dbReference type="PANTHER" id="PTHR30472">
    <property type="entry name" value="FERRIC ENTEROBACTIN TRANSPORT SYSTEM PERMEASE PROTEIN"/>
    <property type="match status" value="1"/>
</dbReference>
<keyword evidence="4" id="KW-1003">Cell membrane</keyword>
<evidence type="ECO:0000256" key="6">
    <source>
        <dbReference type="ARBA" id="ARBA00022989"/>
    </source>
</evidence>
<comment type="subcellular location">
    <subcellularLocation>
        <location evidence="1">Cell membrane</location>
        <topology evidence="1">Multi-pass membrane protein</topology>
    </subcellularLocation>
</comment>
<feature type="transmembrane region" description="Helical" evidence="8">
    <location>
        <begin position="312"/>
        <end position="330"/>
    </location>
</feature>
<name>A0ABU0EG43_9CELL</name>
<keyword evidence="5 8" id="KW-0812">Transmembrane</keyword>
<evidence type="ECO:0000256" key="8">
    <source>
        <dbReference type="SAM" id="Phobius"/>
    </source>
</evidence>
<evidence type="ECO:0000256" key="3">
    <source>
        <dbReference type="ARBA" id="ARBA00022448"/>
    </source>
</evidence>
<gene>
    <name evidence="9" type="ORF">J2X26_002570</name>
</gene>
<feature type="transmembrane region" description="Helical" evidence="8">
    <location>
        <begin position="124"/>
        <end position="141"/>
    </location>
</feature>
<evidence type="ECO:0000313" key="9">
    <source>
        <dbReference type="EMBL" id="MDQ0374249.1"/>
    </source>
</evidence>
<evidence type="ECO:0000256" key="5">
    <source>
        <dbReference type="ARBA" id="ARBA00022692"/>
    </source>
</evidence>
<dbReference type="Pfam" id="PF01032">
    <property type="entry name" value="FecCD"/>
    <property type="match status" value="1"/>
</dbReference>
<feature type="transmembrane region" description="Helical" evidence="8">
    <location>
        <begin position="66"/>
        <end position="86"/>
    </location>
</feature>
<evidence type="ECO:0000256" key="2">
    <source>
        <dbReference type="ARBA" id="ARBA00007935"/>
    </source>
</evidence>
<comment type="caution">
    <text evidence="9">The sequence shown here is derived from an EMBL/GenBank/DDBJ whole genome shotgun (WGS) entry which is preliminary data.</text>
</comment>
<dbReference type="InterPro" id="IPR022410">
    <property type="entry name" value="ABC_transptr_permease_F420-0"/>
</dbReference>
<feature type="transmembrane region" description="Helical" evidence="8">
    <location>
        <begin position="7"/>
        <end position="28"/>
    </location>
</feature>
<dbReference type="EMBL" id="JAUSVB010000003">
    <property type="protein sequence ID" value="MDQ0374249.1"/>
    <property type="molecule type" value="Genomic_DNA"/>
</dbReference>
<evidence type="ECO:0000313" key="10">
    <source>
        <dbReference type="Proteomes" id="UP001239626"/>
    </source>
</evidence>
<feature type="transmembrane region" description="Helical" evidence="8">
    <location>
        <begin position="194"/>
        <end position="215"/>
    </location>
</feature>
<evidence type="ECO:0000256" key="1">
    <source>
        <dbReference type="ARBA" id="ARBA00004651"/>
    </source>
</evidence>
<dbReference type="NCBIfam" id="TIGR03869">
    <property type="entry name" value="F420-0_ABCperm"/>
    <property type="match status" value="1"/>
</dbReference>
<dbReference type="InterPro" id="IPR000522">
    <property type="entry name" value="ABC_transptr_permease_BtuC"/>
</dbReference>
<dbReference type="InterPro" id="IPR037294">
    <property type="entry name" value="ABC_BtuC-like"/>
</dbReference>
<keyword evidence="10" id="KW-1185">Reference proteome</keyword>
<keyword evidence="7 8" id="KW-0472">Membrane</keyword>
<sequence>MRARTPLTLLVLAGVAALVVTVLVTVTIGPADLDVAEVARSIAGHLGLPVEAVPRLHDAIVWDLRLPRVLTAAAVGAGLALAGAVMQSLTRNPLADPYLLGLSSGASLGAVAVLIVGVSLLLPVAAFAGALLALVATLALARSGSTLSPGRTVLAGLAVSQMAAAGTSFVIFWSSTGDSYREILNWLLGSLAGATWASVAIAGIAVVAVGTVLLLSATRLDAFAFGDTSAAALGIDVDRTRWTLMTVVALLTGAMVAVSGAIGFVGLILPHAVSSLTGPAHRRLLPVAALSGAVFLIWADTLARTVFDPRELPVGIVTALIGVPVFAFLLRRGKGSAWT</sequence>
<evidence type="ECO:0000256" key="7">
    <source>
        <dbReference type="ARBA" id="ARBA00023136"/>
    </source>
</evidence>
<evidence type="ECO:0000256" key="4">
    <source>
        <dbReference type="ARBA" id="ARBA00022475"/>
    </source>
</evidence>
<feature type="transmembrane region" description="Helical" evidence="8">
    <location>
        <begin position="284"/>
        <end position="303"/>
    </location>
</feature>
<dbReference type="PANTHER" id="PTHR30472:SF67">
    <property type="entry name" value="PERMEASE OF ABC TRANSPORTER-RELATED"/>
    <property type="match status" value="1"/>
</dbReference>